<protein>
    <recommendedName>
        <fullName evidence="2">RNA-binding region-containing protein 3</fullName>
    </recommendedName>
</protein>
<dbReference type="InterPro" id="IPR035979">
    <property type="entry name" value="RBD_domain_sf"/>
</dbReference>
<dbReference type="EMBL" id="BC171301">
    <property type="protein sequence ID" value="AAI71301.1"/>
    <property type="molecule type" value="mRNA"/>
</dbReference>
<dbReference type="SUPFAM" id="SSF54928">
    <property type="entry name" value="RNA-binding domain, RBD"/>
    <property type="match status" value="2"/>
</dbReference>
<sequence>MAVSARSSYRPARDKLSRCLTITCNYRGLAGQEKPRAGIMSGSEERKTLLVRHIPSELTPEEQRQLLEKSGAQSVRLGAGRNYKLRTTAFATYPNEFAAAKALSVLHQLTILGHTLVVEYAKENHIHLSDQPPFSEKKKSAENKDDVKDKTPPDQISIERGIAPNHGLLFPIKSSLKYLYPPPSSTILANIANALASVPKFYVQVLHLMNKLNLPAPFGPLTAQPPVYADYLALPMPYPPVPPDLPENPPLPELDDDYDMEVSSREESEYESGEEEDKERMARLKEIATLLPKRKNQKKQSQPRKKKKLKDYITVPAVPHSNVHTPLQPSDVFEEPCIMGPKKLELHIPTDILTATQEPEKEVEISEDLSGFGKIYPAQAPDIDDNEEEEDDDLPKEFISRRALEKGRITKEEMRKTSVFKNYEPGEPNCRLYVKNLSKQAEEKDLKFIFGRFIDFSSETEKNMFDIRLMKEGRMKGQAFIGFPTEDVAAQALKHVHGYVLHDKPMVIQFARSARPKPEASKTTKKK</sequence>
<keyword evidence="3" id="KW-0677">Repeat</keyword>
<evidence type="ECO:0000256" key="2">
    <source>
        <dbReference type="ARBA" id="ARBA00020364"/>
    </source>
</evidence>
<dbReference type="STRING" id="8364.ENSXETP00000008584"/>
<dbReference type="GO" id="GO:0005634">
    <property type="term" value="C:nucleus"/>
    <property type="evidence" value="ECO:0007669"/>
    <property type="project" value="UniProtKB-SubCell"/>
</dbReference>
<dbReference type="CDD" id="cd12239">
    <property type="entry name" value="RRM2_RBM40_like"/>
    <property type="match status" value="1"/>
</dbReference>
<keyword evidence="4 6" id="KW-0694">RNA-binding</keyword>
<dbReference type="EMBL" id="BC171275">
    <property type="protein sequence ID" value="AAI71275.1"/>
    <property type="molecule type" value="mRNA"/>
</dbReference>
<organism evidence="9">
    <name type="scientific">Xenopus tropicalis</name>
    <name type="common">Western clawed frog</name>
    <name type="synonym">Silurana tropicalis</name>
    <dbReference type="NCBI Taxonomy" id="8364"/>
    <lineage>
        <taxon>Eukaryota</taxon>
        <taxon>Metazoa</taxon>
        <taxon>Chordata</taxon>
        <taxon>Craniata</taxon>
        <taxon>Vertebrata</taxon>
        <taxon>Euteleostomi</taxon>
        <taxon>Amphibia</taxon>
        <taxon>Batrachia</taxon>
        <taxon>Anura</taxon>
        <taxon>Pipoidea</taxon>
        <taxon>Pipidae</taxon>
        <taxon>Xenopodinae</taxon>
        <taxon>Xenopus</taxon>
        <taxon>Silurana</taxon>
    </lineage>
</organism>
<dbReference type="FunFam" id="3.30.70.330:FF:001552">
    <property type="entry name" value="RNA-binding region (RNP1, RRM)-containing 3"/>
    <property type="match status" value="1"/>
</dbReference>
<dbReference type="AlphaFoldDB" id="B7ZUL7"/>
<accession>F7AX68</accession>
<dbReference type="PANTHER" id="PTHR16105:SF0">
    <property type="entry name" value="RNA-BINDING REGION-CONTAINING PROTEIN 3"/>
    <property type="match status" value="1"/>
</dbReference>
<dbReference type="InterPro" id="IPR012677">
    <property type="entry name" value="Nucleotide-bd_a/b_plait_sf"/>
</dbReference>
<dbReference type="SMART" id="SM00360">
    <property type="entry name" value="RRM"/>
    <property type="match status" value="2"/>
</dbReference>
<dbReference type="GO" id="GO:0008380">
    <property type="term" value="P:RNA splicing"/>
    <property type="evidence" value="ECO:0007669"/>
    <property type="project" value="UniProtKB-ARBA"/>
</dbReference>
<gene>
    <name evidence="9" type="primary">rnpc3</name>
</gene>
<evidence type="ECO:0000256" key="7">
    <source>
        <dbReference type="SAM" id="MobiDB-lite"/>
    </source>
</evidence>
<name>B7ZUL7_XENTR</name>
<evidence type="ECO:0000256" key="1">
    <source>
        <dbReference type="ARBA" id="ARBA00004123"/>
    </source>
</evidence>
<evidence type="ECO:0000256" key="3">
    <source>
        <dbReference type="ARBA" id="ARBA00022737"/>
    </source>
</evidence>
<feature type="compositionally biased region" description="Basic and acidic residues" evidence="7">
    <location>
        <begin position="135"/>
        <end position="152"/>
    </location>
</feature>
<dbReference type="Gene3D" id="6.10.250.610">
    <property type="match status" value="1"/>
</dbReference>
<dbReference type="InterPro" id="IPR045164">
    <property type="entry name" value="RBM41/RNPC3"/>
</dbReference>
<dbReference type="PANTHER" id="PTHR16105">
    <property type="entry name" value="RNA-BINDING REGION-CONTAINING PROTEIN 3"/>
    <property type="match status" value="1"/>
</dbReference>
<dbReference type="Pfam" id="PF00076">
    <property type="entry name" value="RRM_1"/>
    <property type="match status" value="1"/>
</dbReference>
<dbReference type="InterPro" id="IPR000504">
    <property type="entry name" value="RRM_dom"/>
</dbReference>
<feature type="domain" description="RRM" evidence="8">
    <location>
        <begin position="47"/>
        <end position="123"/>
    </location>
</feature>
<dbReference type="PROSITE" id="PS50102">
    <property type="entry name" value="RRM"/>
    <property type="match status" value="2"/>
</dbReference>
<dbReference type="GO" id="GO:0003723">
    <property type="term" value="F:RNA binding"/>
    <property type="evidence" value="ECO:0007669"/>
    <property type="project" value="UniProtKB-UniRule"/>
</dbReference>
<evidence type="ECO:0000313" key="9">
    <source>
        <dbReference type="EMBL" id="AAI71275.1"/>
    </source>
</evidence>
<dbReference type="FunFam" id="3.30.70.330:FF:000207">
    <property type="entry name" value="RNA-binding region (RNP1, RRM)-containing 3"/>
    <property type="match status" value="1"/>
</dbReference>
<evidence type="ECO:0000256" key="5">
    <source>
        <dbReference type="ARBA" id="ARBA00023242"/>
    </source>
</evidence>
<proteinExistence type="evidence at transcript level"/>
<evidence type="ECO:0000256" key="6">
    <source>
        <dbReference type="PROSITE-ProRule" id="PRU00176"/>
    </source>
</evidence>
<dbReference type="Gene3D" id="3.30.70.330">
    <property type="match status" value="2"/>
</dbReference>
<feature type="region of interest" description="Disordered" evidence="7">
    <location>
        <begin position="240"/>
        <end position="310"/>
    </location>
</feature>
<feature type="domain" description="RRM" evidence="8">
    <location>
        <begin position="430"/>
        <end position="513"/>
    </location>
</feature>
<dbReference type="InterPro" id="IPR034147">
    <property type="entry name" value="RBM40_RRM1"/>
</dbReference>
<reference evidence="9" key="1">
    <citation type="submission" date="2008-11" db="EMBL/GenBank/DDBJ databases">
        <authorList>
            <consortium name="NIH - Xenopus Gene Collection (XGC) project"/>
        </authorList>
    </citation>
    <scope>NUCLEOTIDE SEQUENCE [LARGE SCALE MRNA]</scope>
    <source>
        <tissue evidence="9">Neurula</tissue>
    </source>
</reference>
<dbReference type="CDD" id="cd12238">
    <property type="entry name" value="RRM1_RBM40_like"/>
    <property type="match status" value="1"/>
</dbReference>
<feature type="compositionally biased region" description="Acidic residues" evidence="7">
    <location>
        <begin position="268"/>
        <end position="277"/>
    </location>
</feature>
<evidence type="ECO:0000256" key="4">
    <source>
        <dbReference type="ARBA" id="ARBA00022884"/>
    </source>
</evidence>
<comment type="subcellular location">
    <subcellularLocation>
        <location evidence="1">Nucleus</location>
    </subcellularLocation>
</comment>
<dbReference type="GeneTree" id="ENSGT00530000063786"/>
<feature type="compositionally biased region" description="Basic residues" evidence="7">
    <location>
        <begin position="292"/>
        <end position="309"/>
    </location>
</feature>
<keyword evidence="5" id="KW-0539">Nucleus</keyword>
<feature type="region of interest" description="Disordered" evidence="7">
    <location>
        <begin position="129"/>
        <end position="158"/>
    </location>
</feature>
<evidence type="ECO:0000259" key="8">
    <source>
        <dbReference type="PROSITE" id="PS50102"/>
    </source>
</evidence>
<feature type="compositionally biased region" description="Pro residues" evidence="7">
    <location>
        <begin position="240"/>
        <end position="252"/>
    </location>
</feature>
<accession>B7ZUL7</accession>